<dbReference type="InterPro" id="IPR000073">
    <property type="entry name" value="AB_hydrolase_1"/>
</dbReference>
<feature type="signal peptide" evidence="1">
    <location>
        <begin position="1"/>
        <end position="23"/>
    </location>
</feature>
<accession>A0A8J5RPX2</accession>
<feature type="domain" description="AB hydrolase-1" evidence="2">
    <location>
        <begin position="89"/>
        <end position="325"/>
    </location>
</feature>
<evidence type="ECO:0000256" key="1">
    <source>
        <dbReference type="SAM" id="SignalP"/>
    </source>
</evidence>
<sequence length="346" mass="39592">MVPRILIVLSVVLLGLFFQAVLRPPPPKLCGSPGGPPVTSPRIKLRDGRYLAYREDGVQKDKSKYKIIAVHAFDSTKDFPLPVSKELVEELGIYLLAFDRAGYGESDPNPKRNVKSEALDIEELADQLELGQKFYVLGVSMGGYSIWGCLQYIPNRLAGAALVVPIINYWWPSFPSELSKQAFKRLIVPEQRTLWIAHNIPSLLYLWMTQKWLPSSVAAMHHPEIFSKHDLKVLQKMMAMPVIENKSRQQGIYESIHRDLLVAFGNWEFDPMNITDLFPQNEGSVHIWQGYEDRLVLVELQQYISKKLPWIQYHEIPEGGHMFMLVDGWTDKIIRELLVGEQLSVL</sequence>
<evidence type="ECO:0000313" key="3">
    <source>
        <dbReference type="EMBL" id="KAG8050639.1"/>
    </source>
</evidence>
<reference evidence="3" key="1">
    <citation type="journal article" date="2021" name="bioRxiv">
        <title>Whole Genome Assembly and Annotation of Northern Wild Rice, Zizania palustris L., Supports a Whole Genome Duplication in the Zizania Genus.</title>
        <authorList>
            <person name="Haas M."/>
            <person name="Kono T."/>
            <person name="Macchietto M."/>
            <person name="Millas R."/>
            <person name="McGilp L."/>
            <person name="Shao M."/>
            <person name="Duquette J."/>
            <person name="Hirsch C.N."/>
            <person name="Kimball J."/>
        </authorList>
    </citation>
    <scope>NUCLEOTIDE SEQUENCE</scope>
    <source>
        <tissue evidence="3">Fresh leaf tissue</tissue>
    </source>
</reference>
<organism evidence="3 4">
    <name type="scientific">Zizania palustris</name>
    <name type="common">Northern wild rice</name>
    <dbReference type="NCBI Taxonomy" id="103762"/>
    <lineage>
        <taxon>Eukaryota</taxon>
        <taxon>Viridiplantae</taxon>
        <taxon>Streptophyta</taxon>
        <taxon>Embryophyta</taxon>
        <taxon>Tracheophyta</taxon>
        <taxon>Spermatophyta</taxon>
        <taxon>Magnoliopsida</taxon>
        <taxon>Liliopsida</taxon>
        <taxon>Poales</taxon>
        <taxon>Poaceae</taxon>
        <taxon>BOP clade</taxon>
        <taxon>Oryzoideae</taxon>
        <taxon>Oryzeae</taxon>
        <taxon>Zizaniinae</taxon>
        <taxon>Zizania</taxon>
    </lineage>
</organism>
<dbReference type="OrthoDB" id="294702at2759"/>
<dbReference type="EMBL" id="JAAALK010000289">
    <property type="protein sequence ID" value="KAG8050639.1"/>
    <property type="molecule type" value="Genomic_DNA"/>
</dbReference>
<protein>
    <recommendedName>
        <fullName evidence="2">AB hydrolase-1 domain-containing protein</fullName>
    </recommendedName>
</protein>
<dbReference type="Proteomes" id="UP000729402">
    <property type="component" value="Unassembled WGS sequence"/>
</dbReference>
<keyword evidence="1" id="KW-0732">Signal</keyword>
<dbReference type="PANTHER" id="PTHR45763:SF63">
    <property type="entry name" value="ALPHA_BETA FOLD FAMILY PROTEIN, PUTATIVE, EXPRESSED-RELATED"/>
    <property type="match status" value="1"/>
</dbReference>
<dbReference type="AlphaFoldDB" id="A0A8J5RPX2"/>
<reference evidence="3" key="2">
    <citation type="submission" date="2021-02" db="EMBL/GenBank/DDBJ databases">
        <authorList>
            <person name="Kimball J.A."/>
            <person name="Haas M.W."/>
            <person name="Macchietto M."/>
            <person name="Kono T."/>
            <person name="Duquette J."/>
            <person name="Shao M."/>
        </authorList>
    </citation>
    <scope>NUCLEOTIDE SEQUENCE</scope>
    <source>
        <tissue evidence="3">Fresh leaf tissue</tissue>
    </source>
</reference>
<evidence type="ECO:0000259" key="2">
    <source>
        <dbReference type="Pfam" id="PF12697"/>
    </source>
</evidence>
<evidence type="ECO:0000313" key="4">
    <source>
        <dbReference type="Proteomes" id="UP000729402"/>
    </source>
</evidence>
<feature type="chain" id="PRO_5035250959" description="AB hydrolase-1 domain-containing protein" evidence="1">
    <location>
        <begin position="24"/>
        <end position="346"/>
    </location>
</feature>
<proteinExistence type="predicted"/>
<dbReference type="PANTHER" id="PTHR45763">
    <property type="entry name" value="HYDROLASE, ALPHA/BETA FOLD FAMILY PROTEIN, EXPRESSED-RELATED"/>
    <property type="match status" value="1"/>
</dbReference>
<name>A0A8J5RPX2_ZIZPA</name>
<keyword evidence="4" id="KW-1185">Reference proteome</keyword>
<dbReference type="Pfam" id="PF12697">
    <property type="entry name" value="Abhydrolase_6"/>
    <property type="match status" value="1"/>
</dbReference>
<comment type="caution">
    <text evidence="3">The sequence shown here is derived from an EMBL/GenBank/DDBJ whole genome shotgun (WGS) entry which is preliminary data.</text>
</comment>
<dbReference type="FunFam" id="3.40.50.1820:FF:000270">
    <property type="entry name" value="Alpha/beta-Hydrolases superfamily protein"/>
    <property type="match status" value="1"/>
</dbReference>
<gene>
    <name evidence="3" type="ORF">GUJ93_ZPchr0009g1233</name>
</gene>